<keyword evidence="1" id="KW-0804">Transcription</keyword>
<evidence type="ECO:0000256" key="1">
    <source>
        <dbReference type="ARBA" id="ARBA00023163"/>
    </source>
</evidence>
<evidence type="ECO:0000256" key="2">
    <source>
        <dbReference type="SAM" id="Coils"/>
    </source>
</evidence>
<feature type="coiled-coil region" evidence="2">
    <location>
        <begin position="5"/>
        <end position="32"/>
    </location>
</feature>
<keyword evidence="2" id="KW-0175">Coiled coil</keyword>
<evidence type="ECO:0000259" key="4">
    <source>
        <dbReference type="PROSITE" id="PS51913"/>
    </source>
</evidence>
<accession>A0ABQ4TP49</accession>
<comment type="caution">
    <text evidence="5">The sequence shown here is derived from an EMBL/GenBank/DDBJ whole genome shotgun (WGS) entry which is preliminary data.</text>
</comment>
<proteinExistence type="predicted"/>
<evidence type="ECO:0000313" key="5">
    <source>
        <dbReference type="EMBL" id="GJE55882.1"/>
    </source>
</evidence>
<dbReference type="RefSeq" id="WP_238232030.1">
    <property type="nucleotide sequence ID" value="NZ_BPRA01000010.1"/>
</dbReference>
<dbReference type="PROSITE" id="PS51913">
    <property type="entry name" value="HTH_HARE"/>
    <property type="match status" value="1"/>
</dbReference>
<keyword evidence="6" id="KW-1185">Reference proteome</keyword>
<feature type="region of interest" description="Disordered" evidence="3">
    <location>
        <begin position="46"/>
        <end position="148"/>
    </location>
</feature>
<protein>
    <recommendedName>
        <fullName evidence="4">HTH HARE-type domain-containing protein</fullName>
    </recommendedName>
</protein>
<feature type="compositionally biased region" description="Low complexity" evidence="3">
    <location>
        <begin position="119"/>
        <end position="128"/>
    </location>
</feature>
<organism evidence="5 6">
    <name type="scientific">Methylobacterium thuringiense</name>
    <dbReference type="NCBI Taxonomy" id="1003091"/>
    <lineage>
        <taxon>Bacteria</taxon>
        <taxon>Pseudomonadati</taxon>
        <taxon>Pseudomonadota</taxon>
        <taxon>Alphaproteobacteria</taxon>
        <taxon>Hyphomicrobiales</taxon>
        <taxon>Methylobacteriaceae</taxon>
        <taxon>Methylobacterium</taxon>
    </lineage>
</organism>
<feature type="domain" description="HTH HARE-type" evidence="4">
    <location>
        <begin position="164"/>
        <end position="233"/>
    </location>
</feature>
<evidence type="ECO:0000313" key="6">
    <source>
        <dbReference type="Proteomes" id="UP001055101"/>
    </source>
</evidence>
<reference evidence="5" key="2">
    <citation type="submission" date="2021-08" db="EMBL/GenBank/DDBJ databases">
        <authorList>
            <person name="Tani A."/>
            <person name="Ola A."/>
            <person name="Ogura Y."/>
            <person name="Katsura K."/>
            <person name="Hayashi T."/>
        </authorList>
    </citation>
    <scope>NUCLEOTIDE SEQUENCE</scope>
    <source>
        <strain evidence="5">DSM 23674</strain>
    </source>
</reference>
<name>A0ABQ4TP49_9HYPH</name>
<dbReference type="Proteomes" id="UP001055101">
    <property type="component" value="Unassembled WGS sequence"/>
</dbReference>
<dbReference type="EMBL" id="BPRA01000010">
    <property type="protein sequence ID" value="GJE55882.1"/>
    <property type="molecule type" value="Genomic_DNA"/>
</dbReference>
<reference evidence="5" key="1">
    <citation type="journal article" date="2021" name="Front. Microbiol.">
        <title>Comprehensive Comparative Genomics and Phenotyping of Methylobacterium Species.</title>
        <authorList>
            <person name="Alessa O."/>
            <person name="Ogura Y."/>
            <person name="Fujitani Y."/>
            <person name="Takami H."/>
            <person name="Hayashi T."/>
            <person name="Sahin N."/>
            <person name="Tani A."/>
        </authorList>
    </citation>
    <scope>NUCLEOTIDE SEQUENCE</scope>
    <source>
        <strain evidence="5">DSM 23674</strain>
    </source>
</reference>
<evidence type="ECO:0000256" key="3">
    <source>
        <dbReference type="SAM" id="MobiDB-lite"/>
    </source>
</evidence>
<sequence length="248" mass="25484">MVLSEAEAETQLAALRRQREALDRAINDLTLYLELGRRLTAGARFSADEPRFPAPASAAAASTPGPGSPPDPADDADRPAPRRPAAAGGESPAERRLPPWSEPALVQPSFPETPSSGVPSPSGEARPAAPGPADPSDPVPDPAQNPAAMEGVLSGGVLARRYGRALIEAALAALDEAGRPLHAAEILALLAGRGFSLPGHDPVAALNTRLWKRSGPGGPLRRMGDAVYALAEPGATGEGAAYRDEDEG</sequence>
<dbReference type="InterPro" id="IPR007759">
    <property type="entry name" value="Asxl_HARE-HTH"/>
</dbReference>
<feature type="compositionally biased region" description="Pro residues" evidence="3">
    <location>
        <begin position="129"/>
        <end position="143"/>
    </location>
</feature>
<feature type="compositionally biased region" description="Low complexity" evidence="3">
    <location>
        <begin position="54"/>
        <end position="65"/>
    </location>
</feature>
<gene>
    <name evidence="5" type="ORF">EKPJFOCH_2379</name>
</gene>